<accession>A0ABR1G106</accession>
<dbReference type="Pfam" id="PF01167">
    <property type="entry name" value="Tub"/>
    <property type="match status" value="1"/>
</dbReference>
<feature type="compositionally biased region" description="Acidic residues" evidence="2">
    <location>
        <begin position="219"/>
        <end position="239"/>
    </location>
</feature>
<feature type="compositionally biased region" description="Acidic residues" evidence="2">
    <location>
        <begin position="183"/>
        <end position="194"/>
    </location>
</feature>
<dbReference type="Proteomes" id="UP001363151">
    <property type="component" value="Unassembled WGS sequence"/>
</dbReference>
<feature type="domain" description="Tubby C-terminal" evidence="3">
    <location>
        <begin position="280"/>
        <end position="493"/>
    </location>
</feature>
<evidence type="ECO:0000313" key="5">
    <source>
        <dbReference type="Proteomes" id="UP001363151"/>
    </source>
</evidence>
<proteinExistence type="inferred from homology"/>
<dbReference type="PANTHER" id="PTHR16517:SF7">
    <property type="entry name" value="PROTEIN KING TUBBY"/>
    <property type="match status" value="1"/>
</dbReference>
<dbReference type="PRINTS" id="PR01573">
    <property type="entry name" value="SUPERTUBBY"/>
</dbReference>
<sequence>MPRYIDDFDSDEDLRPSYVDTRRKSGGKPAPPPFSPPSDDGGRRPDYRAHPNSPPPLGSRNGRDRRDDRDRRRDDDHHERRATTRDRDRRATTATAAARRRDRRDDDRFDTVAAVRGGAYDDRRREDRDAPRDRRRDDYDRRRDDRATTRRPPRRPARRVAAAPVAVAAAPVAVARPRRAPAEEEGAYGDDEEKREEPEWGGASAAILEPSPRSRDEEKSDEGDAAAASDDDDDDDDGSQEAAVPLPSTGSASRLRPMTFEGVRELPVMDGPVSESQIPLLKCVLQRTKSLFGHNLCLCVEATGAKILVAKRRTRSGNYHVYDVSQGTLGGRLTKKAGNYVGKIAAASAADPHHRVLLDNDKSQARNEHALFVHRRTGTLSAFVDGAKPRQICVALPEDGDKANLLKKFLCSDKSLQILNQRQPRLVNGQYSLNFFGRATIASVKNFQLVPGDGDGNSKVVFQLGKVGANTFNLDFAAPFSPFVAFALAVSQFIG</sequence>
<gene>
    <name evidence="4" type="ORF">SO694_00013243</name>
</gene>
<feature type="compositionally biased region" description="Basic and acidic residues" evidence="2">
    <location>
        <begin position="40"/>
        <end position="49"/>
    </location>
</feature>
<dbReference type="Gene3D" id="3.20.90.10">
    <property type="entry name" value="Tubby Protein, Chain A"/>
    <property type="match status" value="1"/>
</dbReference>
<feature type="region of interest" description="Disordered" evidence="2">
    <location>
        <begin position="1"/>
        <end position="256"/>
    </location>
</feature>
<evidence type="ECO:0000259" key="3">
    <source>
        <dbReference type="Pfam" id="PF01167"/>
    </source>
</evidence>
<comment type="similarity">
    <text evidence="1">Belongs to the TUB family.</text>
</comment>
<keyword evidence="5" id="KW-1185">Reference proteome</keyword>
<feature type="compositionally biased region" description="Basic residues" evidence="2">
    <location>
        <begin position="149"/>
        <end position="158"/>
    </location>
</feature>
<feature type="compositionally biased region" description="Basic and acidic residues" evidence="2">
    <location>
        <begin position="61"/>
        <end position="91"/>
    </location>
</feature>
<reference evidence="4 5" key="1">
    <citation type="submission" date="2024-03" db="EMBL/GenBank/DDBJ databases">
        <title>Aureococcus anophagefferens CCMP1851 and Kratosvirus quantuckense: Draft genome of a second virus-susceptible host strain in the model system.</title>
        <authorList>
            <person name="Chase E."/>
            <person name="Truchon A.R."/>
            <person name="Schepens W."/>
            <person name="Wilhelm S.W."/>
        </authorList>
    </citation>
    <scope>NUCLEOTIDE SEQUENCE [LARGE SCALE GENOMIC DNA]</scope>
    <source>
        <strain evidence="4 5">CCMP1851</strain>
    </source>
</reference>
<protein>
    <recommendedName>
        <fullName evidence="3">Tubby C-terminal domain-containing protein</fullName>
    </recommendedName>
</protein>
<feature type="compositionally biased region" description="Low complexity" evidence="2">
    <location>
        <begin position="159"/>
        <end position="175"/>
    </location>
</feature>
<evidence type="ECO:0000256" key="1">
    <source>
        <dbReference type="ARBA" id="ARBA00007129"/>
    </source>
</evidence>
<comment type="caution">
    <text evidence="4">The sequence shown here is derived from an EMBL/GenBank/DDBJ whole genome shotgun (WGS) entry which is preliminary data.</text>
</comment>
<dbReference type="SUPFAM" id="SSF54518">
    <property type="entry name" value="Tubby C-terminal domain-like"/>
    <property type="match status" value="1"/>
</dbReference>
<dbReference type="InterPro" id="IPR000007">
    <property type="entry name" value="Tubby_C"/>
</dbReference>
<organism evidence="4 5">
    <name type="scientific">Aureococcus anophagefferens</name>
    <name type="common">Harmful bloom alga</name>
    <dbReference type="NCBI Taxonomy" id="44056"/>
    <lineage>
        <taxon>Eukaryota</taxon>
        <taxon>Sar</taxon>
        <taxon>Stramenopiles</taxon>
        <taxon>Ochrophyta</taxon>
        <taxon>Pelagophyceae</taxon>
        <taxon>Pelagomonadales</taxon>
        <taxon>Pelagomonadaceae</taxon>
        <taxon>Aureococcus</taxon>
    </lineage>
</organism>
<evidence type="ECO:0000313" key="4">
    <source>
        <dbReference type="EMBL" id="KAK7242219.1"/>
    </source>
</evidence>
<dbReference type="InterPro" id="IPR025659">
    <property type="entry name" value="Tubby-like_C"/>
</dbReference>
<dbReference type="EMBL" id="JBBJCI010000146">
    <property type="protein sequence ID" value="KAK7242219.1"/>
    <property type="molecule type" value="Genomic_DNA"/>
</dbReference>
<dbReference type="PANTHER" id="PTHR16517">
    <property type="entry name" value="TUBBY-RELATED"/>
    <property type="match status" value="1"/>
</dbReference>
<feature type="compositionally biased region" description="Basic and acidic residues" evidence="2">
    <location>
        <begin position="119"/>
        <end position="148"/>
    </location>
</feature>
<evidence type="ECO:0000256" key="2">
    <source>
        <dbReference type="SAM" id="MobiDB-lite"/>
    </source>
</evidence>
<name>A0ABR1G106_AURAN</name>